<dbReference type="InterPro" id="IPR036691">
    <property type="entry name" value="Endo/exonu/phosph_ase_sf"/>
</dbReference>
<dbReference type="Gene3D" id="3.60.10.10">
    <property type="entry name" value="Endonuclease/exonuclease/phosphatase"/>
    <property type="match status" value="1"/>
</dbReference>
<dbReference type="EMBL" id="JBJJXI010000141">
    <property type="protein sequence ID" value="KAL3387028.1"/>
    <property type="molecule type" value="Genomic_DNA"/>
</dbReference>
<protein>
    <recommendedName>
        <fullName evidence="1">Endonuclease/exonuclease/phosphatase domain-containing protein</fullName>
    </recommendedName>
</protein>
<evidence type="ECO:0000313" key="3">
    <source>
        <dbReference type="Proteomes" id="UP001627154"/>
    </source>
</evidence>
<comment type="caution">
    <text evidence="2">The sequence shown here is derived from an EMBL/GenBank/DDBJ whole genome shotgun (WGS) entry which is preliminary data.</text>
</comment>
<reference evidence="2 3" key="1">
    <citation type="journal article" date="2024" name="bioRxiv">
        <title>A reference genome for Trichogramma kaykai: A tiny desert-dwelling parasitoid wasp with competing sex-ratio distorters.</title>
        <authorList>
            <person name="Culotta J."/>
            <person name="Lindsey A.R."/>
        </authorList>
    </citation>
    <scope>NUCLEOTIDE SEQUENCE [LARGE SCALE GENOMIC DNA]</scope>
    <source>
        <strain evidence="2 3">KSX58</strain>
    </source>
</reference>
<dbReference type="Pfam" id="PF14529">
    <property type="entry name" value="Exo_endo_phos_2"/>
    <property type="match status" value="1"/>
</dbReference>
<gene>
    <name evidence="2" type="ORF">TKK_017607</name>
</gene>
<sequence>MSAQSLLEQTVLEHELNIAIVSDQYRNLQSPYTWLADANKQAAIWILGGHQVQERPARASPFFTWARVHGIYIFSVYAPPRLTDAEFAALLSDIADEARSRRPLIVAGDFNAWSTEWGSVRTTHLGRARPFDIALLNTGDTPNFVG</sequence>
<name>A0ABD2W233_9HYME</name>
<dbReference type="AlphaFoldDB" id="A0ABD2W233"/>
<dbReference type="InterPro" id="IPR005135">
    <property type="entry name" value="Endo/exonuclease/phosphatase"/>
</dbReference>
<accession>A0ABD2W233</accession>
<proteinExistence type="predicted"/>
<dbReference type="SUPFAM" id="SSF56219">
    <property type="entry name" value="DNase I-like"/>
    <property type="match status" value="1"/>
</dbReference>
<evidence type="ECO:0000259" key="1">
    <source>
        <dbReference type="Pfam" id="PF14529"/>
    </source>
</evidence>
<feature type="domain" description="Endonuclease/exonuclease/phosphatase" evidence="1">
    <location>
        <begin position="71"/>
        <end position="127"/>
    </location>
</feature>
<keyword evidence="3" id="KW-1185">Reference proteome</keyword>
<dbReference type="Proteomes" id="UP001627154">
    <property type="component" value="Unassembled WGS sequence"/>
</dbReference>
<organism evidence="2 3">
    <name type="scientific">Trichogramma kaykai</name>
    <dbReference type="NCBI Taxonomy" id="54128"/>
    <lineage>
        <taxon>Eukaryota</taxon>
        <taxon>Metazoa</taxon>
        <taxon>Ecdysozoa</taxon>
        <taxon>Arthropoda</taxon>
        <taxon>Hexapoda</taxon>
        <taxon>Insecta</taxon>
        <taxon>Pterygota</taxon>
        <taxon>Neoptera</taxon>
        <taxon>Endopterygota</taxon>
        <taxon>Hymenoptera</taxon>
        <taxon>Apocrita</taxon>
        <taxon>Proctotrupomorpha</taxon>
        <taxon>Chalcidoidea</taxon>
        <taxon>Trichogrammatidae</taxon>
        <taxon>Trichogramma</taxon>
    </lineage>
</organism>
<evidence type="ECO:0000313" key="2">
    <source>
        <dbReference type="EMBL" id="KAL3387028.1"/>
    </source>
</evidence>